<feature type="region of interest" description="Disordered" evidence="1">
    <location>
        <begin position="29"/>
        <end position="58"/>
    </location>
</feature>
<dbReference type="KEGG" id="nsn:EXE58_09890"/>
<dbReference type="Pfam" id="PF06348">
    <property type="entry name" value="DUF1059"/>
    <property type="match status" value="1"/>
</dbReference>
<keyword evidence="3" id="KW-1185">Reference proteome</keyword>
<organism evidence="2 3">
    <name type="scientific">Nocardioides seonyuensis</name>
    <dbReference type="NCBI Taxonomy" id="2518371"/>
    <lineage>
        <taxon>Bacteria</taxon>
        <taxon>Bacillati</taxon>
        <taxon>Actinomycetota</taxon>
        <taxon>Actinomycetes</taxon>
        <taxon>Propionibacteriales</taxon>
        <taxon>Nocardioidaceae</taxon>
        <taxon>Nocardioides</taxon>
    </lineage>
</organism>
<dbReference type="EMBL" id="CP038436">
    <property type="protein sequence ID" value="QBX55733.1"/>
    <property type="molecule type" value="Genomic_DNA"/>
</dbReference>
<name>A0A4P7IGF5_9ACTN</name>
<dbReference type="AlphaFoldDB" id="A0A4P7IGF5"/>
<protein>
    <submittedName>
        <fullName evidence="2">DUF1059 domain-containing protein</fullName>
    </submittedName>
</protein>
<proteinExistence type="predicted"/>
<accession>A0A4P7IGF5</accession>
<dbReference type="RefSeq" id="WP_135267724.1">
    <property type="nucleotide sequence ID" value="NZ_CP038436.1"/>
</dbReference>
<dbReference type="Proteomes" id="UP000294853">
    <property type="component" value="Chromosome"/>
</dbReference>
<evidence type="ECO:0000313" key="3">
    <source>
        <dbReference type="Proteomes" id="UP000294853"/>
    </source>
</evidence>
<feature type="compositionally biased region" description="Basic and acidic residues" evidence="1">
    <location>
        <begin position="36"/>
        <end position="45"/>
    </location>
</feature>
<evidence type="ECO:0000313" key="2">
    <source>
        <dbReference type="EMBL" id="QBX55733.1"/>
    </source>
</evidence>
<gene>
    <name evidence="2" type="ORF">EXE58_09890</name>
</gene>
<dbReference type="InterPro" id="IPR009409">
    <property type="entry name" value="DUF1059"/>
</dbReference>
<evidence type="ECO:0000256" key="1">
    <source>
        <dbReference type="SAM" id="MobiDB-lite"/>
    </source>
</evidence>
<reference evidence="2 3" key="1">
    <citation type="submission" date="2019-03" db="EMBL/GenBank/DDBJ databases">
        <title>Three New Species of Nocardioides, Nocardioides euryhalodurans sp. nov., Nocardioides seonyuensis sp. nov. and Nocardioides eburneoflavus sp. nov. Iolated from Soil.</title>
        <authorList>
            <person name="Roh S.G."/>
            <person name="Lee C."/>
            <person name="Kim M.-K."/>
            <person name="Kim S.B."/>
        </authorList>
    </citation>
    <scope>NUCLEOTIDE SEQUENCE [LARGE SCALE GENOMIC DNA]</scope>
    <source>
        <strain evidence="2 3">MMS17-SY207-3</strain>
    </source>
</reference>
<sequence length="58" mass="6223">MIEEAAMSSSGMVIECPCGVVLRGDDETDVMSQAQDHAKQTHDMDLSGDQARGMLRPA</sequence>
<dbReference type="OrthoDB" id="5244574at2"/>